<protein>
    <recommendedName>
        <fullName evidence="2">UPF0178 protein H8S23_08100</fullName>
    </recommendedName>
</protein>
<dbReference type="EMBL" id="JACONZ010000002">
    <property type="protein sequence ID" value="MBC5581472.1"/>
    <property type="molecule type" value="Genomic_DNA"/>
</dbReference>
<gene>
    <name evidence="3" type="ORF">H8S23_08100</name>
</gene>
<organism evidence="3 4">
    <name type="scientific">Anaerofilum hominis</name>
    <dbReference type="NCBI Taxonomy" id="2763016"/>
    <lineage>
        <taxon>Bacteria</taxon>
        <taxon>Bacillati</taxon>
        <taxon>Bacillota</taxon>
        <taxon>Clostridia</taxon>
        <taxon>Eubacteriales</taxon>
        <taxon>Oscillospiraceae</taxon>
        <taxon>Anaerofilum</taxon>
    </lineage>
</organism>
<keyword evidence="4" id="KW-1185">Reference proteome</keyword>
<dbReference type="Pfam" id="PF02639">
    <property type="entry name" value="DUF188"/>
    <property type="match status" value="1"/>
</dbReference>
<dbReference type="PANTHER" id="PTHR35146">
    <property type="entry name" value="UPF0178 PROTEIN YAII"/>
    <property type="match status" value="1"/>
</dbReference>
<dbReference type="AlphaFoldDB" id="A0A923I9P1"/>
<evidence type="ECO:0000313" key="4">
    <source>
        <dbReference type="Proteomes" id="UP000659630"/>
    </source>
</evidence>
<sequence>MKLYLDADGCPVVRQALAIAARRGVAAVVVCDNAHRIDCPGAELVMVDRGPDSADLALANLLRPGDAAVTQDFGLAALCLARGACALDQNGRQYTQDNIGPLLEQRAFAGKQRRAGRYGKGPARRTAAQDAAFCAALETLLEQLARPG</sequence>
<dbReference type="Proteomes" id="UP000659630">
    <property type="component" value="Unassembled WGS sequence"/>
</dbReference>
<evidence type="ECO:0000256" key="1">
    <source>
        <dbReference type="ARBA" id="ARBA00008522"/>
    </source>
</evidence>
<name>A0A923I9P1_9FIRM</name>
<accession>A0A923I9P1</accession>
<dbReference type="InterPro" id="IPR003791">
    <property type="entry name" value="UPF0178"/>
</dbReference>
<dbReference type="HAMAP" id="MF_00489">
    <property type="entry name" value="UPF0178"/>
    <property type="match status" value="1"/>
</dbReference>
<reference evidence="3" key="1">
    <citation type="submission" date="2020-08" db="EMBL/GenBank/DDBJ databases">
        <title>Genome public.</title>
        <authorList>
            <person name="Liu C."/>
            <person name="Sun Q."/>
        </authorList>
    </citation>
    <scope>NUCLEOTIDE SEQUENCE</scope>
    <source>
        <strain evidence="3">BX8</strain>
    </source>
</reference>
<comment type="similarity">
    <text evidence="1 2">Belongs to the UPF0178 family.</text>
</comment>
<proteinExistence type="inferred from homology"/>
<evidence type="ECO:0000313" key="3">
    <source>
        <dbReference type="EMBL" id="MBC5581472.1"/>
    </source>
</evidence>
<dbReference type="PANTHER" id="PTHR35146:SF1">
    <property type="entry name" value="UPF0178 PROTEIN YAII"/>
    <property type="match status" value="1"/>
</dbReference>
<dbReference type="RefSeq" id="WP_186887821.1">
    <property type="nucleotide sequence ID" value="NZ_JACONZ010000002.1"/>
</dbReference>
<evidence type="ECO:0000256" key="2">
    <source>
        <dbReference type="HAMAP-Rule" id="MF_00489"/>
    </source>
</evidence>
<comment type="caution">
    <text evidence="3">The sequence shown here is derived from an EMBL/GenBank/DDBJ whole genome shotgun (WGS) entry which is preliminary data.</text>
</comment>